<proteinExistence type="inferred from homology"/>
<dbReference type="OrthoDB" id="7340501at2759"/>
<keyword evidence="4" id="KW-0805">Transcription regulation</keyword>
<dbReference type="FunFam" id="3.30.420.40:FF:000048">
    <property type="entry name" value="ARP5 actin-related protein 5 homolog"/>
    <property type="match status" value="1"/>
</dbReference>
<evidence type="ECO:0000313" key="12">
    <source>
        <dbReference type="Proteomes" id="UP000761534"/>
    </source>
</evidence>
<dbReference type="FunFam" id="3.30.420.40:FF:000058">
    <property type="entry name" value="Putative actin-related protein 5"/>
    <property type="match status" value="1"/>
</dbReference>
<sequence length="734" mass="84511">MSRKVAKPVKHVYPLRDLEKPEDVEPVTGGWASGKPIAIDLGTYQTRVGYAGGSKDPEHVFYSQVAKYRDRKASRTFQLIGNDILMDSSARQNMRSPFDGQMVSNWELVESILDYSFAKLSVGSKDRVDNPVVMNEVLGCPASHRRNMNELMFEAYQVPSVVYGIDSLYSFRYNSPNPQSNGLVISSGHEVTTIIPVVDGQGALSLAKRINWGGKQSSAYLQSLLSLKYPLFPTKITQNQATLMVHDHCYVAKNYAEENARILEFEGLEDRERVVEAPYTQVTTVEKSEEELARLAEKRKESGRRLQEQAAKARLEKLMERERQLEAYKELQQRVENGPKKEVKKTLDREGFRDEAQLQKEITELEKSIRRARKLDVGDDADDQPPSFPLVDVPDEDLGEAQIKEKRKQKLMKANYEARLRAKEEKEIEKKQQEEEERKDAEWRERDLEGWLNDRREKLRAIFDSRREKQRLKEELTNRKSQAAQNRMKNIAALASDGGRTRRKRGRGDDDPDDTFGADDNDWAVYRDISKEDDSEEEEEEERNINQLAEQLQKHDPEFRLEDYSRERGAIDWKDSVIHMFLRGPREFDQESQAQMHQLCLNVERIRVPEVMFQPSIAGVDQAGIVEICDDILLQRLQGGPSNNQEFLENIFLTGGQAHFENFDERLHRELQSLLPVGSPLKVRKAADPSNDSWRGMAQWATTSEFAKSSVSKQEYEEMGSEYMKEHGYGNSYV</sequence>
<keyword evidence="7" id="KW-0539">Nucleus</keyword>
<evidence type="ECO:0000256" key="8">
    <source>
        <dbReference type="RuleBase" id="RU000487"/>
    </source>
</evidence>
<dbReference type="VEuPathDB" id="FungiDB:TRICI_003311"/>
<evidence type="ECO:0000256" key="6">
    <source>
        <dbReference type="ARBA" id="ARBA00023163"/>
    </source>
</evidence>
<evidence type="ECO:0000256" key="3">
    <source>
        <dbReference type="ARBA" id="ARBA00022763"/>
    </source>
</evidence>
<evidence type="ECO:0000256" key="4">
    <source>
        <dbReference type="ARBA" id="ARBA00023015"/>
    </source>
</evidence>
<feature type="compositionally biased region" description="Acidic residues" evidence="10">
    <location>
        <begin position="510"/>
        <end position="522"/>
    </location>
</feature>
<organism evidence="11 12">
    <name type="scientific">Trichomonascus ciferrii</name>
    <dbReference type="NCBI Taxonomy" id="44093"/>
    <lineage>
        <taxon>Eukaryota</taxon>
        <taxon>Fungi</taxon>
        <taxon>Dikarya</taxon>
        <taxon>Ascomycota</taxon>
        <taxon>Saccharomycotina</taxon>
        <taxon>Dipodascomycetes</taxon>
        <taxon>Dipodascales</taxon>
        <taxon>Trichomonascaceae</taxon>
        <taxon>Trichomonascus</taxon>
        <taxon>Trichomonascus ciferrii complex</taxon>
    </lineage>
</organism>
<protein>
    <recommendedName>
        <fullName evidence="13">Actin-related protein 5</fullName>
    </recommendedName>
</protein>
<dbReference type="SMART" id="SM00268">
    <property type="entry name" value="ACTIN"/>
    <property type="match status" value="1"/>
</dbReference>
<dbReference type="AlphaFoldDB" id="A0A642VAC2"/>
<feature type="compositionally biased region" description="Polar residues" evidence="10">
    <location>
        <begin position="479"/>
        <end position="488"/>
    </location>
</feature>
<evidence type="ECO:0000256" key="9">
    <source>
        <dbReference type="SAM" id="Coils"/>
    </source>
</evidence>
<dbReference type="SUPFAM" id="SSF53067">
    <property type="entry name" value="Actin-like ATPase domain"/>
    <property type="match status" value="2"/>
</dbReference>
<dbReference type="Proteomes" id="UP000761534">
    <property type="component" value="Unassembled WGS sequence"/>
</dbReference>
<comment type="caution">
    <text evidence="11">The sequence shown here is derived from an EMBL/GenBank/DDBJ whole genome shotgun (WGS) entry which is preliminary data.</text>
</comment>
<feature type="region of interest" description="Disordered" evidence="10">
    <location>
        <begin position="376"/>
        <end position="397"/>
    </location>
</feature>
<keyword evidence="6" id="KW-0804">Transcription</keyword>
<feature type="region of interest" description="Disordered" evidence="10">
    <location>
        <begin position="417"/>
        <end position="446"/>
    </location>
</feature>
<name>A0A642VAC2_9ASCO</name>
<evidence type="ECO:0000256" key="2">
    <source>
        <dbReference type="ARBA" id="ARBA00006752"/>
    </source>
</evidence>
<evidence type="ECO:0000256" key="7">
    <source>
        <dbReference type="ARBA" id="ARBA00023242"/>
    </source>
</evidence>
<dbReference type="PANTHER" id="PTHR11937">
    <property type="entry name" value="ACTIN"/>
    <property type="match status" value="1"/>
</dbReference>
<dbReference type="Gene3D" id="3.30.420.40">
    <property type="match status" value="2"/>
</dbReference>
<dbReference type="InterPro" id="IPR004000">
    <property type="entry name" value="Actin"/>
</dbReference>
<dbReference type="EMBL" id="SWFS01000245">
    <property type="protein sequence ID" value="KAA8912929.1"/>
    <property type="molecule type" value="Genomic_DNA"/>
</dbReference>
<comment type="subcellular location">
    <subcellularLocation>
        <location evidence="1">Nucleus</location>
    </subcellularLocation>
</comment>
<dbReference type="Pfam" id="PF00022">
    <property type="entry name" value="Actin"/>
    <property type="match status" value="2"/>
</dbReference>
<feature type="region of interest" description="Disordered" evidence="10">
    <location>
        <begin position="471"/>
        <end position="526"/>
    </location>
</feature>
<dbReference type="CDD" id="cd10211">
    <property type="entry name" value="ASKHA_NBD_Arp5"/>
    <property type="match status" value="1"/>
</dbReference>
<dbReference type="InterPro" id="IPR043129">
    <property type="entry name" value="ATPase_NBD"/>
</dbReference>
<keyword evidence="12" id="KW-1185">Reference proteome</keyword>
<gene>
    <name evidence="11" type="ORF">TRICI_003311</name>
</gene>
<comment type="similarity">
    <text evidence="2 8">Belongs to the actin family.</text>
</comment>
<dbReference type="FunFam" id="3.30.420.40:FF:000122">
    <property type="entry name" value="ARP5 actin-related protein 5 homolog"/>
    <property type="match status" value="1"/>
</dbReference>
<dbReference type="GO" id="GO:0006974">
    <property type="term" value="P:DNA damage response"/>
    <property type="evidence" value="ECO:0007669"/>
    <property type="project" value="UniProtKB-KW"/>
</dbReference>
<accession>A0A642VAC2</accession>
<feature type="coiled-coil region" evidence="9">
    <location>
        <begin position="285"/>
        <end position="328"/>
    </location>
</feature>
<dbReference type="GO" id="GO:0031011">
    <property type="term" value="C:Ino80 complex"/>
    <property type="evidence" value="ECO:0007669"/>
    <property type="project" value="UniProtKB-ARBA"/>
</dbReference>
<reference evidence="11" key="1">
    <citation type="journal article" date="2019" name="G3 (Bethesda)">
        <title>Genome Assemblies of Two Rare Opportunistic Yeast Pathogens: Diutina rugosa (syn. Candida rugosa) and Trichomonascus ciferrii (syn. Candida ciferrii).</title>
        <authorList>
            <person name="Mixao V."/>
            <person name="Saus E."/>
            <person name="Hansen A.P."/>
            <person name="Lass-Florl C."/>
            <person name="Gabaldon T."/>
        </authorList>
    </citation>
    <scope>NUCLEOTIDE SEQUENCE</scope>
    <source>
        <strain evidence="11">CBS 4856</strain>
    </source>
</reference>
<dbReference type="GO" id="GO:0010604">
    <property type="term" value="P:positive regulation of macromolecule metabolic process"/>
    <property type="evidence" value="ECO:0007669"/>
    <property type="project" value="UniProtKB-ARBA"/>
</dbReference>
<keyword evidence="3" id="KW-0227">DNA damage</keyword>
<evidence type="ECO:0000256" key="10">
    <source>
        <dbReference type="SAM" id="MobiDB-lite"/>
    </source>
</evidence>
<evidence type="ECO:0000256" key="1">
    <source>
        <dbReference type="ARBA" id="ARBA00004123"/>
    </source>
</evidence>
<keyword evidence="5 9" id="KW-0175">Coiled coil</keyword>
<evidence type="ECO:0000313" key="11">
    <source>
        <dbReference type="EMBL" id="KAA8912929.1"/>
    </source>
</evidence>
<evidence type="ECO:0008006" key="13">
    <source>
        <dbReference type="Google" id="ProtNLM"/>
    </source>
</evidence>
<evidence type="ECO:0000256" key="5">
    <source>
        <dbReference type="ARBA" id="ARBA00023054"/>
    </source>
</evidence>